<reference evidence="3" key="1">
    <citation type="journal article" date="2019" name="Int. J. Syst. Evol. Microbiol.">
        <title>The Global Catalogue of Microorganisms (GCM) 10K type strain sequencing project: providing services to taxonomists for standard genome sequencing and annotation.</title>
        <authorList>
            <consortium name="The Broad Institute Genomics Platform"/>
            <consortium name="The Broad Institute Genome Sequencing Center for Infectious Disease"/>
            <person name="Wu L."/>
            <person name="Ma J."/>
        </authorList>
    </citation>
    <scope>NUCLEOTIDE SEQUENCE [LARGE SCALE GENOMIC DNA]</scope>
    <source>
        <strain evidence="3">CECT 7297</strain>
    </source>
</reference>
<gene>
    <name evidence="2" type="ORF">ACFOZ5_01580</name>
</gene>
<protein>
    <submittedName>
        <fullName evidence="2">Uncharacterized protein</fullName>
    </submittedName>
</protein>
<evidence type="ECO:0000313" key="3">
    <source>
        <dbReference type="Proteomes" id="UP001595798"/>
    </source>
</evidence>
<evidence type="ECO:0000313" key="2">
    <source>
        <dbReference type="EMBL" id="MFC4257715.1"/>
    </source>
</evidence>
<dbReference type="EMBL" id="JBHSDI010000001">
    <property type="protein sequence ID" value="MFC4257715.1"/>
    <property type="molecule type" value="Genomic_DNA"/>
</dbReference>
<accession>A0ABV8QBR4</accession>
<comment type="caution">
    <text evidence="2">The sequence shown here is derived from an EMBL/GenBank/DDBJ whole genome shotgun (WGS) entry which is preliminary data.</text>
</comment>
<keyword evidence="1" id="KW-1133">Transmembrane helix</keyword>
<keyword evidence="3" id="KW-1185">Reference proteome</keyword>
<keyword evidence="1" id="KW-0472">Membrane</keyword>
<evidence type="ECO:0000256" key="1">
    <source>
        <dbReference type="SAM" id="Phobius"/>
    </source>
</evidence>
<dbReference type="RefSeq" id="WP_379884965.1">
    <property type="nucleotide sequence ID" value="NZ_JBHSDI010000001.1"/>
</dbReference>
<proteinExistence type="predicted"/>
<organism evidence="2 3">
    <name type="scientific">Marinobacter lacisalsi</name>
    <dbReference type="NCBI Taxonomy" id="475979"/>
    <lineage>
        <taxon>Bacteria</taxon>
        <taxon>Pseudomonadati</taxon>
        <taxon>Pseudomonadota</taxon>
        <taxon>Gammaproteobacteria</taxon>
        <taxon>Pseudomonadales</taxon>
        <taxon>Marinobacteraceae</taxon>
        <taxon>Marinobacter</taxon>
    </lineage>
</organism>
<feature type="transmembrane region" description="Helical" evidence="1">
    <location>
        <begin position="127"/>
        <end position="150"/>
    </location>
</feature>
<sequence>MMVSPNRSNNPQKRHKQLSALLWLGGLPPVVSGVLASAAPDWYLGLTGVTDVISPAGDQALAFLWHLQGGDAWVAGSARIAVALLGSLMLKRTMVFIMLMHSSYELWLLPTHAFSWCSNQESVCTTLYLVELWAFLSLHTVLIAGSVFVLTMPQRPNERLET</sequence>
<feature type="transmembrane region" description="Helical" evidence="1">
    <location>
        <begin position="72"/>
        <end position="90"/>
    </location>
</feature>
<keyword evidence="1" id="KW-0812">Transmembrane</keyword>
<name>A0ABV8QBR4_9GAMM</name>
<dbReference type="Proteomes" id="UP001595798">
    <property type="component" value="Unassembled WGS sequence"/>
</dbReference>